<dbReference type="InterPro" id="IPR036388">
    <property type="entry name" value="WH-like_DNA-bd_sf"/>
</dbReference>
<dbReference type="STRING" id="1577792.QX51_03940"/>
<evidence type="ECO:0000256" key="3">
    <source>
        <dbReference type="ARBA" id="ARBA00023163"/>
    </source>
</evidence>
<comment type="caution">
    <text evidence="5">The sequence shown here is derived from an EMBL/GenBank/DDBJ whole genome shotgun (WGS) entry which is preliminary data.</text>
</comment>
<name>A0A0B3VZR3_9FIRM</name>
<keyword evidence="1" id="KW-0805">Transcription regulation</keyword>
<dbReference type="InterPro" id="IPR000524">
    <property type="entry name" value="Tscrpt_reg_HTH_GntR"/>
</dbReference>
<sequence length="235" mass="26983">MGQPMYKIIEEYVKNLIDSGKLSQGDLIPSENQLCEEFNVTRMTVRSALSNLVKEGYITRRRGIGSIVLGGNIYDNISSISGFTKEMKSKNKEVSNILIDLKVIEADEELAKNLNLSLGENVWEICRVRLADKKKVSYMVTYMPVKLFPNLTKKDCEDSLYKYIEEDCGYKIAIAEREVEAIISTKELEEQLDLNKKEPILYIKQVSRFDNSEVFEYSHTYHYGYTLTLSAVTKQ</sequence>
<dbReference type="PRINTS" id="PR00035">
    <property type="entry name" value="HTHGNTR"/>
</dbReference>
<gene>
    <name evidence="5" type="ORF">QX51_03940</name>
</gene>
<dbReference type="InterPro" id="IPR011663">
    <property type="entry name" value="UTRA"/>
</dbReference>
<dbReference type="PANTHER" id="PTHR44846">
    <property type="entry name" value="MANNOSYL-D-GLYCERATE TRANSPORT/METABOLISM SYSTEM REPRESSOR MNGR-RELATED"/>
    <property type="match status" value="1"/>
</dbReference>
<dbReference type="Gene3D" id="3.40.1410.10">
    <property type="entry name" value="Chorismate lyase-like"/>
    <property type="match status" value="1"/>
</dbReference>
<keyword evidence="3" id="KW-0804">Transcription</keyword>
<dbReference type="SMART" id="SM00345">
    <property type="entry name" value="HTH_GNTR"/>
    <property type="match status" value="1"/>
</dbReference>
<dbReference type="EMBL" id="JWHR01000044">
    <property type="protein sequence ID" value="KHS58238.1"/>
    <property type="molecule type" value="Genomic_DNA"/>
</dbReference>
<reference evidence="5 6" key="1">
    <citation type="submission" date="2014-12" db="EMBL/GenBank/DDBJ databases">
        <title>Draft genome sequence of Terrisporobacter sp. 08-306576, isolated from the blood culture of a bacteremia patient.</title>
        <authorList>
            <person name="Lund L.C."/>
            <person name="Sydenham T.V."/>
            <person name="Hogh S.V."/>
            <person name="Skov M.N."/>
            <person name="Kemp M."/>
            <person name="Justesen U.S."/>
        </authorList>
    </citation>
    <scope>NUCLEOTIDE SEQUENCE [LARGE SCALE GENOMIC DNA]</scope>
    <source>
        <strain evidence="5 6">08-306576</strain>
    </source>
</reference>
<dbReference type="PROSITE" id="PS50949">
    <property type="entry name" value="HTH_GNTR"/>
    <property type="match status" value="1"/>
</dbReference>
<evidence type="ECO:0000313" key="5">
    <source>
        <dbReference type="EMBL" id="KHS58238.1"/>
    </source>
</evidence>
<dbReference type="CDD" id="cd07377">
    <property type="entry name" value="WHTH_GntR"/>
    <property type="match status" value="1"/>
</dbReference>
<dbReference type="OrthoDB" id="9816541at2"/>
<keyword evidence="2" id="KW-0238">DNA-binding</keyword>
<dbReference type="InterPro" id="IPR028978">
    <property type="entry name" value="Chorismate_lyase_/UTRA_dom_sf"/>
</dbReference>
<dbReference type="SUPFAM" id="SSF46785">
    <property type="entry name" value="Winged helix' DNA-binding domain"/>
    <property type="match status" value="1"/>
</dbReference>
<organism evidence="5 6">
    <name type="scientific">Terrisporobacter othiniensis</name>
    <dbReference type="NCBI Taxonomy" id="1577792"/>
    <lineage>
        <taxon>Bacteria</taxon>
        <taxon>Bacillati</taxon>
        <taxon>Bacillota</taxon>
        <taxon>Clostridia</taxon>
        <taxon>Peptostreptococcales</taxon>
        <taxon>Peptostreptococcaceae</taxon>
        <taxon>Terrisporobacter</taxon>
    </lineage>
</organism>
<evidence type="ECO:0000256" key="2">
    <source>
        <dbReference type="ARBA" id="ARBA00023125"/>
    </source>
</evidence>
<dbReference type="PANTHER" id="PTHR44846:SF1">
    <property type="entry name" value="MANNOSYL-D-GLYCERATE TRANSPORT_METABOLISM SYSTEM REPRESSOR MNGR-RELATED"/>
    <property type="match status" value="1"/>
</dbReference>
<dbReference type="Gene3D" id="1.10.10.10">
    <property type="entry name" value="Winged helix-like DNA-binding domain superfamily/Winged helix DNA-binding domain"/>
    <property type="match status" value="1"/>
</dbReference>
<dbReference type="Proteomes" id="UP000031189">
    <property type="component" value="Unassembled WGS sequence"/>
</dbReference>
<dbReference type="RefSeq" id="WP_039678614.1">
    <property type="nucleotide sequence ID" value="NZ_JAWGXO010000003.1"/>
</dbReference>
<feature type="domain" description="HTH gntR-type" evidence="4">
    <location>
        <begin position="3"/>
        <end position="71"/>
    </location>
</feature>
<evidence type="ECO:0000256" key="1">
    <source>
        <dbReference type="ARBA" id="ARBA00023015"/>
    </source>
</evidence>
<dbReference type="Pfam" id="PF00392">
    <property type="entry name" value="GntR"/>
    <property type="match status" value="1"/>
</dbReference>
<evidence type="ECO:0000313" key="6">
    <source>
        <dbReference type="Proteomes" id="UP000031189"/>
    </source>
</evidence>
<dbReference type="GO" id="GO:0045892">
    <property type="term" value="P:negative regulation of DNA-templated transcription"/>
    <property type="evidence" value="ECO:0007669"/>
    <property type="project" value="TreeGrafter"/>
</dbReference>
<keyword evidence="6" id="KW-1185">Reference proteome</keyword>
<dbReference type="GO" id="GO:0003677">
    <property type="term" value="F:DNA binding"/>
    <property type="evidence" value="ECO:0007669"/>
    <property type="project" value="UniProtKB-KW"/>
</dbReference>
<dbReference type="GO" id="GO:0003700">
    <property type="term" value="F:DNA-binding transcription factor activity"/>
    <property type="evidence" value="ECO:0007669"/>
    <property type="project" value="InterPro"/>
</dbReference>
<dbReference type="InterPro" id="IPR050679">
    <property type="entry name" value="Bact_HTH_transcr_reg"/>
</dbReference>
<dbReference type="Pfam" id="PF07702">
    <property type="entry name" value="UTRA"/>
    <property type="match status" value="1"/>
</dbReference>
<dbReference type="AlphaFoldDB" id="A0A0B3VZR3"/>
<proteinExistence type="predicted"/>
<dbReference type="SUPFAM" id="SSF64288">
    <property type="entry name" value="Chorismate lyase-like"/>
    <property type="match status" value="1"/>
</dbReference>
<dbReference type="SMART" id="SM00866">
    <property type="entry name" value="UTRA"/>
    <property type="match status" value="1"/>
</dbReference>
<dbReference type="InterPro" id="IPR036390">
    <property type="entry name" value="WH_DNA-bd_sf"/>
</dbReference>
<accession>A0A0B3VZR3</accession>
<evidence type="ECO:0000259" key="4">
    <source>
        <dbReference type="PROSITE" id="PS50949"/>
    </source>
</evidence>
<protein>
    <submittedName>
        <fullName evidence="5">GntR family transcriptional regulator</fullName>
    </submittedName>
</protein>